<feature type="transmembrane region" description="Helical" evidence="1">
    <location>
        <begin position="173"/>
        <end position="192"/>
    </location>
</feature>
<feature type="transmembrane region" description="Helical" evidence="1">
    <location>
        <begin position="315"/>
        <end position="333"/>
    </location>
</feature>
<sequence>MLYLLLAKLSGGSLWDMLLFFLCTAAYLYFPGRFFAWISGMEKQIPNFASPLAILFGTGFLAALYCFCERLGFLWAVRLLPPVLGLIWILFAARLDVKKVQAHLRTNAAVQCILVLWAGLLVLFALMVTVKNAHPTVAGEILPNQDVLWNIGNAESFHLAFPPQDIRFSQVRLAYHYLTELTVGALSFVSGISCYDIFVIYIGPVVLAALLCCLYQMGTHFYQGNRDKALLFTFSMFLFNCASLWTALLNGKGVFNNTNMLHLITNVNSQSTALIFISVFLVLFQHLAEAHFQVGIRFLATFLCSFFLVCFAKGPAAAIVACSFAITMLFLLFRKPKWGKALLCYGGVIAIFLTIYFVIFSSGVNTSVHFGFETIKNMPPYQWLGALGLADNHWLRLLLGGLLALVCMQPFQIPLYLNGLGKDVRTLFKLPAERLLANGVVAGGFLAFFLFWHPSYSQLYFALVAIFFLNLLAVDQIDQVRGILKKITIVGGILGLATTVVLVINFTGSGMRQLGRNLDIIPKYPYVSTVRAGDEEAMIWMRENTEQDAVFATNRIHTMANTNDGISSIYSALSGRQAYMEGYTYAITNMGVSEKVVSEKRAVNEALFSAQTTGEQISQLCKENGIDYLVYSTQYEGDTEQLSGFPCVFSNEDVEIYKIS</sequence>
<evidence type="ECO:0000313" key="3">
    <source>
        <dbReference type="Proteomes" id="UP001477672"/>
    </source>
</evidence>
<feature type="transmembrane region" description="Helical" evidence="1">
    <location>
        <begin position="12"/>
        <end position="30"/>
    </location>
</feature>
<gene>
    <name evidence="2" type="ORF">WMO24_08835</name>
</gene>
<feature type="transmembrane region" description="Helical" evidence="1">
    <location>
        <begin position="260"/>
        <end position="283"/>
    </location>
</feature>
<accession>A0ABV1GFD8</accession>
<comment type="caution">
    <text evidence="2">The sequence shown here is derived from an EMBL/GenBank/DDBJ whole genome shotgun (WGS) entry which is preliminary data.</text>
</comment>
<dbReference type="Proteomes" id="UP001477672">
    <property type="component" value="Unassembled WGS sequence"/>
</dbReference>
<keyword evidence="1" id="KW-1133">Transmembrane helix</keyword>
<feature type="transmembrane region" description="Helical" evidence="1">
    <location>
        <begin position="487"/>
        <end position="508"/>
    </location>
</feature>
<protein>
    <submittedName>
        <fullName evidence="2">Uncharacterized protein</fullName>
    </submittedName>
</protein>
<evidence type="ECO:0000256" key="1">
    <source>
        <dbReference type="SAM" id="Phobius"/>
    </source>
</evidence>
<feature type="transmembrane region" description="Helical" evidence="1">
    <location>
        <begin position="75"/>
        <end position="93"/>
    </location>
</feature>
<keyword evidence="1" id="KW-0472">Membrane</keyword>
<proteinExistence type="predicted"/>
<feature type="transmembrane region" description="Helical" evidence="1">
    <location>
        <begin position="50"/>
        <end position="68"/>
    </location>
</feature>
<reference evidence="2 3" key="1">
    <citation type="submission" date="2024-03" db="EMBL/GenBank/DDBJ databases">
        <title>Human intestinal bacterial collection.</title>
        <authorList>
            <person name="Pauvert C."/>
            <person name="Hitch T.C.A."/>
            <person name="Clavel T."/>
        </authorList>
    </citation>
    <scope>NUCLEOTIDE SEQUENCE [LARGE SCALE GENOMIC DNA]</scope>
    <source>
        <strain evidence="2 3">CLA-JM-H11</strain>
    </source>
</reference>
<feature type="transmembrane region" description="Helical" evidence="1">
    <location>
        <begin position="458"/>
        <end position="475"/>
    </location>
</feature>
<organism evidence="2 3">
    <name type="scientific">Ruthenibacterium intestinale</name>
    <dbReference type="NCBI Taxonomy" id="3133163"/>
    <lineage>
        <taxon>Bacteria</taxon>
        <taxon>Bacillati</taxon>
        <taxon>Bacillota</taxon>
        <taxon>Clostridia</taxon>
        <taxon>Eubacteriales</taxon>
        <taxon>Oscillospiraceae</taxon>
        <taxon>Ruthenibacterium</taxon>
    </lineage>
</organism>
<dbReference type="EMBL" id="JBBMFA010000092">
    <property type="protein sequence ID" value="MEQ2520533.1"/>
    <property type="molecule type" value="Genomic_DNA"/>
</dbReference>
<feature type="transmembrane region" description="Helical" evidence="1">
    <location>
        <begin position="342"/>
        <end position="360"/>
    </location>
</feature>
<feature type="transmembrane region" description="Helical" evidence="1">
    <location>
        <begin position="435"/>
        <end position="452"/>
    </location>
</feature>
<keyword evidence="3" id="KW-1185">Reference proteome</keyword>
<feature type="transmembrane region" description="Helical" evidence="1">
    <location>
        <begin position="198"/>
        <end position="217"/>
    </location>
</feature>
<keyword evidence="1" id="KW-0812">Transmembrane</keyword>
<feature type="transmembrane region" description="Helical" evidence="1">
    <location>
        <begin position="108"/>
        <end position="128"/>
    </location>
</feature>
<feature type="transmembrane region" description="Helical" evidence="1">
    <location>
        <begin position="229"/>
        <end position="248"/>
    </location>
</feature>
<evidence type="ECO:0000313" key="2">
    <source>
        <dbReference type="EMBL" id="MEQ2520533.1"/>
    </source>
</evidence>
<feature type="transmembrane region" description="Helical" evidence="1">
    <location>
        <begin position="394"/>
        <end position="415"/>
    </location>
</feature>
<name>A0ABV1GFD8_9FIRM</name>
<dbReference type="RefSeq" id="WP_349216045.1">
    <property type="nucleotide sequence ID" value="NZ_JBBMFA010000092.1"/>
</dbReference>